<feature type="compositionally biased region" description="Polar residues" evidence="4">
    <location>
        <begin position="173"/>
        <end position="195"/>
    </location>
</feature>
<dbReference type="PANTHER" id="PTHR21512">
    <property type="entry name" value="TRAFFICKING PROTEIN PARTICLE COMPLEX SUBUNIT 9"/>
    <property type="match status" value="1"/>
</dbReference>
<evidence type="ECO:0000256" key="4">
    <source>
        <dbReference type="SAM" id="MobiDB-lite"/>
    </source>
</evidence>
<feature type="compositionally biased region" description="Acidic residues" evidence="4">
    <location>
        <begin position="230"/>
        <end position="239"/>
    </location>
</feature>
<evidence type="ECO:0000259" key="8">
    <source>
        <dbReference type="Pfam" id="PF26283"/>
    </source>
</evidence>
<comment type="caution">
    <text evidence="9">The sequence shown here is derived from an EMBL/GenBank/DDBJ whole genome shotgun (WGS) entry which is preliminary data.</text>
</comment>
<comment type="similarity">
    <text evidence="2">Belongs to the NIBP family.</text>
</comment>
<proteinExistence type="inferred from homology"/>
<dbReference type="PANTHER" id="PTHR21512:SF5">
    <property type="entry name" value="TRAFFICKING PROTEIN PARTICLE COMPLEX SUBUNIT 9"/>
    <property type="match status" value="1"/>
</dbReference>
<feature type="region of interest" description="Disordered" evidence="4">
    <location>
        <begin position="151"/>
        <end position="251"/>
    </location>
</feature>
<dbReference type="EMBL" id="CAXLJM020000004">
    <property type="protein sequence ID" value="CAL8069229.1"/>
    <property type="molecule type" value="Genomic_DNA"/>
</dbReference>
<dbReference type="InterPro" id="IPR058564">
    <property type="entry name" value="TPR_TRAPPC9_Trs120"/>
</dbReference>
<feature type="domain" description="Trs120/TRAPPC9 fourth Ig-like" evidence="8">
    <location>
        <begin position="1184"/>
        <end position="1284"/>
    </location>
</feature>
<dbReference type="InterPro" id="IPR058563">
    <property type="entry name" value="Trs120_TRAPPC9_N"/>
</dbReference>
<dbReference type="Proteomes" id="UP001642540">
    <property type="component" value="Unassembled WGS sequence"/>
</dbReference>
<dbReference type="InterPro" id="IPR058568">
    <property type="entry name" value="Ig_TRAPPC9_Trs120_4th"/>
</dbReference>
<accession>A0ABP1PJB6</accession>
<dbReference type="InterPro" id="IPR013935">
    <property type="entry name" value="Trs120_TRAPPC9"/>
</dbReference>
<dbReference type="Pfam" id="PF26283">
    <property type="entry name" value="Ig_TRAPPC9-Trs120_4th"/>
    <property type="match status" value="1"/>
</dbReference>
<feature type="region of interest" description="Disordered" evidence="4">
    <location>
        <begin position="265"/>
        <end position="285"/>
    </location>
</feature>
<dbReference type="Pfam" id="PF08626">
    <property type="entry name" value="TRAPPC9-Trs120"/>
    <property type="match status" value="1"/>
</dbReference>
<evidence type="ECO:0000259" key="6">
    <source>
        <dbReference type="Pfam" id="PF26251"/>
    </source>
</evidence>
<reference evidence="9 10" key="1">
    <citation type="submission" date="2024-08" db="EMBL/GenBank/DDBJ databases">
        <authorList>
            <person name="Cucini C."/>
            <person name="Frati F."/>
        </authorList>
    </citation>
    <scope>NUCLEOTIDE SEQUENCE [LARGE SCALE GENOMIC DNA]</scope>
</reference>
<evidence type="ECO:0000256" key="3">
    <source>
        <dbReference type="ARBA" id="ARBA00023034"/>
    </source>
</evidence>
<feature type="region of interest" description="Disordered" evidence="4">
    <location>
        <begin position="963"/>
        <end position="1017"/>
    </location>
</feature>
<evidence type="ECO:0000313" key="9">
    <source>
        <dbReference type="EMBL" id="CAL8069229.1"/>
    </source>
</evidence>
<evidence type="ECO:0000256" key="1">
    <source>
        <dbReference type="ARBA" id="ARBA00004555"/>
    </source>
</evidence>
<keyword evidence="10" id="KW-1185">Reference proteome</keyword>
<dbReference type="InterPro" id="IPR058565">
    <property type="entry name" value="Ig_TRAPPC9_Trs120_1st"/>
</dbReference>
<protein>
    <recommendedName>
        <fullName evidence="11">Trafficking protein particle complex subunit 9</fullName>
    </recommendedName>
</protein>
<evidence type="ECO:0000256" key="2">
    <source>
        <dbReference type="ARBA" id="ARBA00008459"/>
    </source>
</evidence>
<name>A0ABP1PJB6_9HEXA</name>
<feature type="compositionally biased region" description="Low complexity" evidence="4">
    <location>
        <begin position="196"/>
        <end position="217"/>
    </location>
</feature>
<feature type="compositionally biased region" description="Polar residues" evidence="4">
    <location>
        <begin position="219"/>
        <end position="228"/>
    </location>
</feature>
<comment type="subcellular location">
    <subcellularLocation>
        <location evidence="1">Golgi apparatus</location>
    </subcellularLocation>
</comment>
<evidence type="ECO:0000259" key="5">
    <source>
        <dbReference type="Pfam" id="PF08626"/>
    </source>
</evidence>
<feature type="compositionally biased region" description="Low complexity" evidence="4">
    <location>
        <begin position="240"/>
        <end position="250"/>
    </location>
</feature>
<organism evidence="9 10">
    <name type="scientific">Orchesella dallaii</name>
    <dbReference type="NCBI Taxonomy" id="48710"/>
    <lineage>
        <taxon>Eukaryota</taxon>
        <taxon>Metazoa</taxon>
        <taxon>Ecdysozoa</taxon>
        <taxon>Arthropoda</taxon>
        <taxon>Hexapoda</taxon>
        <taxon>Collembola</taxon>
        <taxon>Entomobryomorpha</taxon>
        <taxon>Entomobryoidea</taxon>
        <taxon>Orchesellidae</taxon>
        <taxon>Orchesellinae</taxon>
        <taxon>Orchesella</taxon>
    </lineage>
</organism>
<dbReference type="Pfam" id="PF26251">
    <property type="entry name" value="TPR_TRAPPC9-Trs120"/>
    <property type="match status" value="1"/>
</dbReference>
<feature type="domain" description="Trs120/TRAPPC9 N-terminal" evidence="5">
    <location>
        <begin position="86"/>
        <end position="421"/>
    </location>
</feature>
<sequence>MRSAVSVILSGTAPEQNMSYPDYSQTPLDHQSLLVVVRHIGRQLRTKQFNRAFERISRINQLKVFDSQNQARHIWIRYLRGYPQENNDWGDFQTHRKALGLITVGQCNSQDEFNELCRIHESLKVGYAFTLYDSRCILFGLNQDGTLYEESHSSDISPCVDPADDGFHKKNESNSGSPRDSAVSSTAMPDSLQSCSNSGGSSAPSSIGGIINIPKKSTSSDSLQNYLETPNEDTFDSVSEDSSSRSESVSATIQYARMEQEAGLAGGQVNADRQSVDKQSTEPKSLVAPTNFKARTLFYPTMEHSQTLETDIEEFIASLFWILESKRMDKLGLRKADRHLLLNSLCAPFEKKDFVGLDLESKNNKRRADGRLKKQLGDLSLQAGLLSEAISHYHSAADILKSVNDWLWLAGALEGMCSASVACLYPQLRRSPTLQRNSSLQGSELTKYKVAAIGTTNSLPPGLDPEQIGGYKPMIKNCLTPAEILEKYREAVTHYGKYRQAGIIETEASIKAALVLIEQRQTLHAADFLQNAVFISLQLTEDEKMQRFNALSELYTKVGFHRKAAFFKRVAAMRCVSPHNPHPNWALCHSLLLQLLEGYKLSLNPNEISTYNFYGWPRLQMQVMQELVGTAKRKGNNALATRHMTFLVHAMLPHMSRDERREFAQQLEALSKDAEGLPVPLAIDNGLIVPPVHLQHTPSVKVFKLVPPTPHLKPEKVEDKKLEEASPFVYTPFSAHRDRGAKDVTKAEFSWVEGELCEVNVILENPLPIELKVSSMCLITEGVKFHVNSNVISIPAESNMFPATLTGKPLEPGTLRILGYSTYTLGVKSNIRLKNMKNMLFPHIDVEIVPALPSLDVSTSKPKSEFFSSFSDSVVTSASISLLMGETQECTVTLTNTGKVPIEHLEMKMDSRLDKQILDIFKWSEDNIMSQLPIQPGASASFTVYIYGVGDFIGQPDNSNTVDNSSVSSLPVSNAPSVDGPSSLPSRLGAISDRLRPKRTESSASNRSSVKSGGGSSVLSFPVRSPKVSMASNVKNYEAVLNLKYSGGPGFKTGHFRRCGVAFNVEVSPTLYITKWDTLPGESPAQFYLVLDLWNATDHEMEVQYAKNKQILVEKAESCRIPVPVDRCPMTNVEKGKEEQACCEHIVTNVDLKWVLPECSGKATMQGIRLTPPMVQLVTVSPIHWEITINGESVKPEEIRFDAGEMISVNVWLRNHLKEALEDLSLSLDCFQDYQNGRCNYKLDSRFAVIGNDSVLIPEICPGSSFQHALSMIFFVPGLYKVDFKCNRKSSEDCVWKFNPPLDIQIN</sequence>
<gene>
    <name evidence="9" type="ORF">ODALV1_LOCUS662</name>
</gene>
<keyword evidence="3" id="KW-0333">Golgi apparatus</keyword>
<feature type="domain" description="Trs120/TRAPPC9 first Ig-like" evidence="7">
    <location>
        <begin position="705"/>
        <end position="819"/>
    </location>
</feature>
<dbReference type="Pfam" id="PF26254">
    <property type="entry name" value="Ig_TRAPPC9-Trs120_1st"/>
    <property type="match status" value="1"/>
</dbReference>
<evidence type="ECO:0008006" key="11">
    <source>
        <dbReference type="Google" id="ProtNLM"/>
    </source>
</evidence>
<feature type="domain" description="Trs120/TRAPPC9 TPR region" evidence="6">
    <location>
        <begin position="548"/>
        <end position="674"/>
    </location>
</feature>
<evidence type="ECO:0000313" key="10">
    <source>
        <dbReference type="Proteomes" id="UP001642540"/>
    </source>
</evidence>
<evidence type="ECO:0000259" key="7">
    <source>
        <dbReference type="Pfam" id="PF26254"/>
    </source>
</evidence>